<dbReference type="PANTHER" id="PTHR34223">
    <property type="entry name" value="OS11G0201299 PROTEIN"/>
    <property type="match status" value="1"/>
</dbReference>
<accession>A0A2Z6MK65</accession>
<dbReference type="OrthoDB" id="1848700at2759"/>
<name>A0A2Z6MK65_TRISU</name>
<proteinExistence type="predicted"/>
<gene>
    <name evidence="2" type="ORF">TSUD_304200</name>
</gene>
<evidence type="ECO:0000259" key="1">
    <source>
        <dbReference type="PROSITE" id="PS50181"/>
    </source>
</evidence>
<dbReference type="InterPro" id="IPR001810">
    <property type="entry name" value="F-box_dom"/>
</dbReference>
<dbReference type="Pfam" id="PF00646">
    <property type="entry name" value="F-box"/>
    <property type="match status" value="1"/>
</dbReference>
<dbReference type="PANTHER" id="PTHR34223:SF51">
    <property type="entry name" value="OS06G0556300 PROTEIN"/>
    <property type="match status" value="1"/>
</dbReference>
<feature type="domain" description="F-box" evidence="1">
    <location>
        <begin position="27"/>
        <end position="63"/>
    </location>
</feature>
<dbReference type="Proteomes" id="UP000242715">
    <property type="component" value="Unassembled WGS sequence"/>
</dbReference>
<dbReference type="InterPro" id="IPR053781">
    <property type="entry name" value="F-box_AtFBL13-like"/>
</dbReference>
<dbReference type="InterPro" id="IPR032675">
    <property type="entry name" value="LRR_dom_sf"/>
</dbReference>
<evidence type="ECO:0000313" key="2">
    <source>
        <dbReference type="EMBL" id="GAU23645.1"/>
    </source>
</evidence>
<dbReference type="EMBL" id="DF973273">
    <property type="protein sequence ID" value="GAU23645.1"/>
    <property type="molecule type" value="Genomic_DNA"/>
</dbReference>
<dbReference type="InterPro" id="IPR053197">
    <property type="entry name" value="F-box_SCFL_complex_component"/>
</dbReference>
<dbReference type="InterPro" id="IPR036047">
    <property type="entry name" value="F-box-like_dom_sf"/>
</dbReference>
<organism evidence="2 3">
    <name type="scientific">Trifolium subterraneum</name>
    <name type="common">Subterranean clover</name>
    <dbReference type="NCBI Taxonomy" id="3900"/>
    <lineage>
        <taxon>Eukaryota</taxon>
        <taxon>Viridiplantae</taxon>
        <taxon>Streptophyta</taxon>
        <taxon>Embryophyta</taxon>
        <taxon>Tracheophyta</taxon>
        <taxon>Spermatophyta</taxon>
        <taxon>Magnoliopsida</taxon>
        <taxon>eudicotyledons</taxon>
        <taxon>Gunneridae</taxon>
        <taxon>Pentapetalae</taxon>
        <taxon>rosids</taxon>
        <taxon>fabids</taxon>
        <taxon>Fabales</taxon>
        <taxon>Fabaceae</taxon>
        <taxon>Papilionoideae</taxon>
        <taxon>50 kb inversion clade</taxon>
        <taxon>NPAAA clade</taxon>
        <taxon>Hologalegina</taxon>
        <taxon>IRL clade</taxon>
        <taxon>Trifolieae</taxon>
        <taxon>Trifolium</taxon>
    </lineage>
</organism>
<dbReference type="AlphaFoldDB" id="A0A2Z6MK65"/>
<reference evidence="3" key="1">
    <citation type="journal article" date="2017" name="Front. Plant Sci.">
        <title>Climate Clever Clovers: New Paradigm to Reduce the Environmental Footprint of Ruminants by Breeding Low Methanogenic Forages Utilizing Haplotype Variation.</title>
        <authorList>
            <person name="Kaur P."/>
            <person name="Appels R."/>
            <person name="Bayer P.E."/>
            <person name="Keeble-Gagnere G."/>
            <person name="Wang J."/>
            <person name="Hirakawa H."/>
            <person name="Shirasawa K."/>
            <person name="Vercoe P."/>
            <person name="Stefanova K."/>
            <person name="Durmic Z."/>
            <person name="Nichols P."/>
            <person name="Revell C."/>
            <person name="Isobe S.N."/>
            <person name="Edwards D."/>
            <person name="Erskine W."/>
        </authorList>
    </citation>
    <scope>NUCLEOTIDE SEQUENCE [LARGE SCALE GENOMIC DNA]</scope>
    <source>
        <strain evidence="3">cv. Daliak</strain>
    </source>
</reference>
<sequence>MSDSAASEVVAPPPIKRIKLSETDSEEDRLSDLPESIILHTLSFLNTKRAVQTSVLSKRWKDLWKRVPALTLHSADFGAYKKFTRLVSKVLSLRDTSISLHSLDFKRSHGRLEPNIKKIVNYALSHNVRRLGLNFNDFPTLKTFTEFVSNVLSHRDSSISLQTLDFKRTHGGLVPQIIENIVDYALSNNVQQLGLCFNGNIEETLPSMFSSQTLTHLNLSIYPSQAWFPKSFNLPALTNLRLENFIFYIGDDGRAEPFSIFNKLNNLTICSCAMEFVFTGAPIPILPGSNVSSLKHVDIHAGVKQYHEKSPLLLSRWLLVFANIKSLTISATTLQVLSLIPNLSEICPPSLRNLKSLKVKMEELTPGFRVKLLNAKSRNAESKNERKRLRKKFKEEISGSLIPNGIVNFLLQNSPSAEVEFIDCKATS</sequence>
<dbReference type="PROSITE" id="PS50181">
    <property type="entry name" value="FBOX"/>
    <property type="match status" value="1"/>
</dbReference>
<dbReference type="CDD" id="cd22160">
    <property type="entry name" value="F-box_AtFBL13-like"/>
    <property type="match status" value="1"/>
</dbReference>
<dbReference type="Gene3D" id="1.20.1280.50">
    <property type="match status" value="1"/>
</dbReference>
<keyword evidence="3" id="KW-1185">Reference proteome</keyword>
<dbReference type="SUPFAM" id="SSF81383">
    <property type="entry name" value="F-box domain"/>
    <property type="match status" value="1"/>
</dbReference>
<dbReference type="Gene3D" id="3.80.10.10">
    <property type="entry name" value="Ribonuclease Inhibitor"/>
    <property type="match status" value="1"/>
</dbReference>
<dbReference type="SUPFAM" id="SSF52047">
    <property type="entry name" value="RNI-like"/>
    <property type="match status" value="1"/>
</dbReference>
<protein>
    <recommendedName>
        <fullName evidence="1">F-box domain-containing protein</fullName>
    </recommendedName>
</protein>
<evidence type="ECO:0000313" key="3">
    <source>
        <dbReference type="Proteomes" id="UP000242715"/>
    </source>
</evidence>